<protein>
    <submittedName>
        <fullName evidence="2">Uncharacterized protein</fullName>
    </submittedName>
</protein>
<name>A0A3P7KJP8_THECL</name>
<dbReference type="AlphaFoldDB" id="A0A3P7KJP8"/>
<sequence length="196" mass="22583">MNDFNLFVRNPCFADKETISSLSLTEVEHLDTVPFNYDKEVAIIQIVDDELALETVNFVQTEIQVMEEITDSQMLMAVATSTEYVDETNEDVSSEAPSSSTRSISPIDCKVPRNFREKKEMYGRNAPKLFETYREEWERIAHLSDRRRLAASPSRRKSILLLTPKQSRPRESSNDRGDFHNDNSLINGHSKKSYKD</sequence>
<dbReference type="Proteomes" id="UP000276776">
    <property type="component" value="Unassembled WGS sequence"/>
</dbReference>
<feature type="compositionally biased region" description="Basic and acidic residues" evidence="1">
    <location>
        <begin position="168"/>
        <end position="181"/>
    </location>
</feature>
<keyword evidence="3" id="KW-1185">Reference proteome</keyword>
<evidence type="ECO:0000313" key="3">
    <source>
        <dbReference type="Proteomes" id="UP000276776"/>
    </source>
</evidence>
<feature type="region of interest" description="Disordered" evidence="1">
    <location>
        <begin position="156"/>
        <end position="196"/>
    </location>
</feature>
<feature type="compositionally biased region" description="Polar residues" evidence="1">
    <location>
        <begin position="95"/>
        <end position="104"/>
    </location>
</feature>
<organism evidence="2 3">
    <name type="scientific">Thelazia callipaeda</name>
    <name type="common">Oriental eyeworm</name>
    <name type="synonym">Parasitic nematode</name>
    <dbReference type="NCBI Taxonomy" id="103827"/>
    <lineage>
        <taxon>Eukaryota</taxon>
        <taxon>Metazoa</taxon>
        <taxon>Ecdysozoa</taxon>
        <taxon>Nematoda</taxon>
        <taxon>Chromadorea</taxon>
        <taxon>Rhabditida</taxon>
        <taxon>Spirurina</taxon>
        <taxon>Spiruromorpha</taxon>
        <taxon>Thelazioidea</taxon>
        <taxon>Thelaziidae</taxon>
        <taxon>Thelazia</taxon>
    </lineage>
</organism>
<dbReference type="STRING" id="103827.A0A3P7KJP8"/>
<proteinExistence type="predicted"/>
<evidence type="ECO:0000256" key="1">
    <source>
        <dbReference type="SAM" id="MobiDB-lite"/>
    </source>
</evidence>
<reference evidence="2 3" key="1">
    <citation type="submission" date="2018-11" db="EMBL/GenBank/DDBJ databases">
        <authorList>
            <consortium name="Pathogen Informatics"/>
        </authorList>
    </citation>
    <scope>NUCLEOTIDE SEQUENCE [LARGE SCALE GENOMIC DNA]</scope>
</reference>
<feature type="region of interest" description="Disordered" evidence="1">
    <location>
        <begin position="88"/>
        <end position="107"/>
    </location>
</feature>
<accession>A0A3P7KJP8</accession>
<evidence type="ECO:0000313" key="2">
    <source>
        <dbReference type="EMBL" id="VDM99386.1"/>
    </source>
</evidence>
<dbReference type="EMBL" id="UYYF01000970">
    <property type="protein sequence ID" value="VDM99386.1"/>
    <property type="molecule type" value="Genomic_DNA"/>
</dbReference>
<dbReference type="OrthoDB" id="297496at2759"/>
<gene>
    <name evidence="2" type="ORF">TCLT_LOCUS3091</name>
</gene>